<evidence type="ECO:0000256" key="9">
    <source>
        <dbReference type="ARBA" id="ARBA00022777"/>
    </source>
</evidence>
<gene>
    <name evidence="21" type="ORF">COB67_03945</name>
</gene>
<dbReference type="SUPFAM" id="SSF55874">
    <property type="entry name" value="ATPase domain of HSP90 chaperone/DNA topoisomerase II/histidine kinase"/>
    <property type="match status" value="1"/>
</dbReference>
<dbReference type="CDD" id="cd00130">
    <property type="entry name" value="PAS"/>
    <property type="match status" value="2"/>
</dbReference>
<dbReference type="PRINTS" id="PR00344">
    <property type="entry name" value="BCTRLSENSOR"/>
</dbReference>
<dbReference type="InterPro" id="IPR003661">
    <property type="entry name" value="HisK_dim/P_dom"/>
</dbReference>
<dbReference type="Pfam" id="PF01627">
    <property type="entry name" value="Hpt"/>
    <property type="match status" value="1"/>
</dbReference>
<evidence type="ECO:0000259" key="20">
    <source>
        <dbReference type="PROSITE" id="PS50894"/>
    </source>
</evidence>
<keyword evidence="8" id="KW-0547">Nucleotide-binding</keyword>
<evidence type="ECO:0000256" key="6">
    <source>
        <dbReference type="ARBA" id="ARBA00022679"/>
    </source>
</evidence>
<keyword evidence="4" id="KW-1003">Cell membrane</keyword>
<dbReference type="Pfam" id="PF00512">
    <property type="entry name" value="HisKA"/>
    <property type="match status" value="1"/>
</dbReference>
<evidence type="ECO:0000259" key="16">
    <source>
        <dbReference type="PROSITE" id="PS50109"/>
    </source>
</evidence>
<dbReference type="AlphaFoldDB" id="A0A2A4T937"/>
<dbReference type="InterPro" id="IPR035965">
    <property type="entry name" value="PAS-like_dom_sf"/>
</dbReference>
<evidence type="ECO:0000256" key="3">
    <source>
        <dbReference type="ARBA" id="ARBA00012438"/>
    </source>
</evidence>
<proteinExistence type="predicted"/>
<dbReference type="Proteomes" id="UP000218113">
    <property type="component" value="Unassembled WGS sequence"/>
</dbReference>
<evidence type="ECO:0000256" key="13">
    <source>
        <dbReference type="ARBA" id="ARBA00023136"/>
    </source>
</evidence>
<dbReference type="Pfam" id="PF08448">
    <property type="entry name" value="PAS_4"/>
    <property type="match status" value="1"/>
</dbReference>
<dbReference type="InterPro" id="IPR000014">
    <property type="entry name" value="PAS"/>
</dbReference>
<dbReference type="EMBL" id="NVSR01000013">
    <property type="protein sequence ID" value="PCI29517.1"/>
    <property type="molecule type" value="Genomic_DNA"/>
</dbReference>
<dbReference type="PROSITE" id="PS50110">
    <property type="entry name" value="RESPONSE_REGULATORY"/>
    <property type="match status" value="3"/>
</dbReference>
<dbReference type="NCBIfam" id="TIGR00229">
    <property type="entry name" value="sensory_box"/>
    <property type="match status" value="2"/>
</dbReference>
<dbReference type="SUPFAM" id="SSF55785">
    <property type="entry name" value="PYP-like sensor domain (PAS domain)"/>
    <property type="match status" value="2"/>
</dbReference>
<comment type="caution">
    <text evidence="21">The sequence shown here is derived from an EMBL/GenBank/DDBJ whole genome shotgun (WGS) entry which is preliminary data.</text>
</comment>
<comment type="subcellular location">
    <subcellularLocation>
        <location evidence="2">Cell membrane</location>
        <topology evidence="2">Multi-pass membrane protein</topology>
    </subcellularLocation>
</comment>
<dbReference type="PROSITE" id="PS50109">
    <property type="entry name" value="HIS_KIN"/>
    <property type="match status" value="1"/>
</dbReference>
<evidence type="ECO:0000256" key="12">
    <source>
        <dbReference type="ARBA" id="ARBA00023012"/>
    </source>
</evidence>
<keyword evidence="9" id="KW-0418">Kinase</keyword>
<dbReference type="FunFam" id="1.10.287.130:FF:000001">
    <property type="entry name" value="Two-component sensor histidine kinase"/>
    <property type="match status" value="1"/>
</dbReference>
<dbReference type="InterPro" id="IPR001789">
    <property type="entry name" value="Sig_transdc_resp-reg_receiver"/>
</dbReference>
<evidence type="ECO:0000259" key="17">
    <source>
        <dbReference type="PROSITE" id="PS50110"/>
    </source>
</evidence>
<evidence type="ECO:0000259" key="18">
    <source>
        <dbReference type="PROSITE" id="PS50112"/>
    </source>
</evidence>
<keyword evidence="5 15" id="KW-0597">Phosphoprotein</keyword>
<evidence type="ECO:0000313" key="21">
    <source>
        <dbReference type="EMBL" id="PCI29517.1"/>
    </source>
</evidence>
<dbReference type="InterPro" id="IPR013656">
    <property type="entry name" value="PAS_4"/>
</dbReference>
<keyword evidence="10" id="KW-0067">ATP-binding</keyword>
<dbReference type="InterPro" id="IPR004358">
    <property type="entry name" value="Sig_transdc_His_kin-like_C"/>
</dbReference>
<dbReference type="InterPro" id="IPR001610">
    <property type="entry name" value="PAC"/>
</dbReference>
<dbReference type="Gene3D" id="3.30.450.20">
    <property type="entry name" value="PAS domain"/>
    <property type="match status" value="2"/>
</dbReference>
<evidence type="ECO:0000256" key="2">
    <source>
        <dbReference type="ARBA" id="ARBA00004651"/>
    </source>
</evidence>
<dbReference type="Gene3D" id="3.40.50.2300">
    <property type="match status" value="3"/>
</dbReference>
<feature type="domain" description="Response regulatory" evidence="17">
    <location>
        <begin position="659"/>
        <end position="772"/>
    </location>
</feature>
<organism evidence="21 22">
    <name type="scientific">SAR324 cluster bacterium</name>
    <dbReference type="NCBI Taxonomy" id="2024889"/>
    <lineage>
        <taxon>Bacteria</taxon>
        <taxon>Deltaproteobacteria</taxon>
        <taxon>SAR324 cluster</taxon>
    </lineage>
</organism>
<dbReference type="SMART" id="SM00388">
    <property type="entry name" value="HisKA"/>
    <property type="match status" value="1"/>
</dbReference>
<dbReference type="EC" id="2.7.13.3" evidence="3"/>
<dbReference type="Pfam" id="PF00072">
    <property type="entry name" value="Response_reg"/>
    <property type="match status" value="1"/>
</dbReference>
<evidence type="ECO:0000256" key="14">
    <source>
        <dbReference type="PROSITE-ProRule" id="PRU00110"/>
    </source>
</evidence>
<dbReference type="InterPro" id="IPR013655">
    <property type="entry name" value="PAS_fold_3"/>
</dbReference>
<dbReference type="GO" id="GO:0000155">
    <property type="term" value="F:phosphorelay sensor kinase activity"/>
    <property type="evidence" value="ECO:0007669"/>
    <property type="project" value="InterPro"/>
</dbReference>
<dbReference type="Gene3D" id="1.20.120.160">
    <property type="entry name" value="HPT domain"/>
    <property type="match status" value="1"/>
</dbReference>
<evidence type="ECO:0000256" key="1">
    <source>
        <dbReference type="ARBA" id="ARBA00000085"/>
    </source>
</evidence>
<dbReference type="InterPro" id="IPR005467">
    <property type="entry name" value="His_kinase_dom"/>
</dbReference>
<evidence type="ECO:0000256" key="4">
    <source>
        <dbReference type="ARBA" id="ARBA00022475"/>
    </source>
</evidence>
<evidence type="ECO:0000313" key="22">
    <source>
        <dbReference type="Proteomes" id="UP000218113"/>
    </source>
</evidence>
<evidence type="ECO:0000256" key="5">
    <source>
        <dbReference type="ARBA" id="ARBA00022553"/>
    </source>
</evidence>
<feature type="modified residue" description="4-aspartylphosphate" evidence="15">
    <location>
        <position position="836"/>
    </location>
</feature>
<dbReference type="InterPro" id="IPR000700">
    <property type="entry name" value="PAS-assoc_C"/>
</dbReference>
<feature type="domain" description="Response regulatory" evidence="17">
    <location>
        <begin position="786"/>
        <end position="901"/>
    </location>
</feature>
<keyword evidence="13" id="KW-0472">Membrane</keyword>
<dbReference type="GO" id="GO:0005886">
    <property type="term" value="C:plasma membrane"/>
    <property type="evidence" value="ECO:0007669"/>
    <property type="project" value="UniProtKB-SubCell"/>
</dbReference>
<evidence type="ECO:0000259" key="19">
    <source>
        <dbReference type="PROSITE" id="PS50113"/>
    </source>
</evidence>
<protein>
    <recommendedName>
        <fullName evidence="3">histidine kinase</fullName>
        <ecNumber evidence="3">2.7.13.3</ecNumber>
    </recommendedName>
</protein>
<feature type="modified residue" description="4-aspartylphosphate" evidence="15">
    <location>
        <position position="712"/>
    </location>
</feature>
<feature type="domain" description="PAS" evidence="18">
    <location>
        <begin position="193"/>
        <end position="244"/>
    </location>
</feature>
<dbReference type="InterPro" id="IPR036890">
    <property type="entry name" value="HATPase_C_sf"/>
</dbReference>
<feature type="domain" description="PAS" evidence="18">
    <location>
        <begin position="291"/>
        <end position="361"/>
    </location>
</feature>
<dbReference type="Pfam" id="PF08447">
    <property type="entry name" value="PAS_3"/>
    <property type="match status" value="1"/>
</dbReference>
<dbReference type="PROSITE" id="PS50113">
    <property type="entry name" value="PAC"/>
    <property type="match status" value="2"/>
</dbReference>
<dbReference type="Gene3D" id="3.30.565.10">
    <property type="entry name" value="Histidine kinase-like ATPase, C-terminal domain"/>
    <property type="match status" value="1"/>
</dbReference>
<feature type="domain" description="PAC" evidence="19">
    <location>
        <begin position="364"/>
        <end position="416"/>
    </location>
</feature>
<dbReference type="GO" id="GO:0005524">
    <property type="term" value="F:ATP binding"/>
    <property type="evidence" value="ECO:0007669"/>
    <property type="project" value="UniProtKB-KW"/>
</dbReference>
<dbReference type="SUPFAM" id="SSF47226">
    <property type="entry name" value="Histidine-containing phosphotransfer domain, HPT domain"/>
    <property type="match status" value="1"/>
</dbReference>
<accession>A0A2A4T937</accession>
<dbReference type="SMART" id="SM00448">
    <property type="entry name" value="REC"/>
    <property type="match status" value="2"/>
</dbReference>
<evidence type="ECO:0000256" key="8">
    <source>
        <dbReference type="ARBA" id="ARBA00022741"/>
    </source>
</evidence>
<keyword evidence="7" id="KW-0812">Transmembrane</keyword>
<name>A0A2A4T937_9DELT</name>
<dbReference type="SUPFAM" id="SSF52172">
    <property type="entry name" value="CheY-like"/>
    <property type="match status" value="3"/>
</dbReference>
<feature type="domain" description="PAC" evidence="19">
    <location>
        <begin position="248"/>
        <end position="300"/>
    </location>
</feature>
<dbReference type="PANTHER" id="PTHR45339:SF1">
    <property type="entry name" value="HYBRID SIGNAL TRANSDUCTION HISTIDINE KINASE J"/>
    <property type="match status" value="1"/>
</dbReference>
<evidence type="ECO:0000256" key="7">
    <source>
        <dbReference type="ARBA" id="ARBA00022692"/>
    </source>
</evidence>
<dbReference type="PROSITE" id="PS50894">
    <property type="entry name" value="HPT"/>
    <property type="match status" value="1"/>
</dbReference>
<dbReference type="SMART" id="SM00086">
    <property type="entry name" value="PAC"/>
    <property type="match status" value="2"/>
</dbReference>
<dbReference type="InterPro" id="IPR011006">
    <property type="entry name" value="CheY-like_superfamily"/>
</dbReference>
<dbReference type="CDD" id="cd00082">
    <property type="entry name" value="HisKA"/>
    <property type="match status" value="1"/>
</dbReference>
<keyword evidence="12" id="KW-0902">Two-component regulatory system</keyword>
<feature type="modified residue" description="Phosphohistidine" evidence="14">
    <location>
        <position position="978"/>
    </location>
</feature>
<dbReference type="PROSITE" id="PS50112">
    <property type="entry name" value="PAS"/>
    <property type="match status" value="2"/>
</dbReference>
<evidence type="ECO:0000256" key="15">
    <source>
        <dbReference type="PROSITE-ProRule" id="PRU00169"/>
    </source>
</evidence>
<evidence type="ECO:0000256" key="11">
    <source>
        <dbReference type="ARBA" id="ARBA00022989"/>
    </source>
</evidence>
<dbReference type="SMART" id="SM00091">
    <property type="entry name" value="PAS"/>
    <property type="match status" value="2"/>
</dbReference>
<keyword evidence="11" id="KW-1133">Transmembrane helix</keyword>
<dbReference type="CDD" id="cd16922">
    <property type="entry name" value="HATPase_EvgS-ArcB-TorS-like"/>
    <property type="match status" value="1"/>
</dbReference>
<dbReference type="CDD" id="cd17546">
    <property type="entry name" value="REC_hyHK_CKI1_RcsC-like"/>
    <property type="match status" value="1"/>
</dbReference>
<keyword evidence="6" id="KW-0808">Transferase</keyword>
<reference evidence="22" key="1">
    <citation type="submission" date="2017-08" db="EMBL/GenBank/DDBJ databases">
        <title>A dynamic microbial community with high functional redundancy inhabits the cold, oxic subseafloor aquifer.</title>
        <authorList>
            <person name="Tully B.J."/>
            <person name="Wheat C.G."/>
            <person name="Glazer B.T."/>
            <person name="Huber J.A."/>
        </authorList>
    </citation>
    <scope>NUCLEOTIDE SEQUENCE [LARGE SCALE GENOMIC DNA]</scope>
</reference>
<dbReference type="Pfam" id="PF02518">
    <property type="entry name" value="HATPase_c"/>
    <property type="match status" value="1"/>
</dbReference>
<feature type="domain" description="Response regulatory" evidence="17">
    <location>
        <begin position="30"/>
        <end position="154"/>
    </location>
</feature>
<dbReference type="SMART" id="SM00387">
    <property type="entry name" value="HATPase_c"/>
    <property type="match status" value="1"/>
</dbReference>
<feature type="modified residue" description="4-aspartylphosphate" evidence="15">
    <location>
        <position position="85"/>
    </location>
</feature>
<feature type="domain" description="HPt" evidence="20">
    <location>
        <begin position="939"/>
        <end position="1029"/>
    </location>
</feature>
<evidence type="ECO:0000256" key="10">
    <source>
        <dbReference type="ARBA" id="ARBA00022840"/>
    </source>
</evidence>
<dbReference type="Gene3D" id="1.10.287.130">
    <property type="match status" value="1"/>
</dbReference>
<dbReference type="InterPro" id="IPR036097">
    <property type="entry name" value="HisK_dim/P_sf"/>
</dbReference>
<dbReference type="InterPro" id="IPR036641">
    <property type="entry name" value="HPT_dom_sf"/>
</dbReference>
<dbReference type="InterPro" id="IPR003594">
    <property type="entry name" value="HATPase_dom"/>
</dbReference>
<dbReference type="InterPro" id="IPR008207">
    <property type="entry name" value="Sig_transdc_His_kin_Hpt_dom"/>
</dbReference>
<dbReference type="PANTHER" id="PTHR45339">
    <property type="entry name" value="HYBRID SIGNAL TRANSDUCTION HISTIDINE KINASE J"/>
    <property type="match status" value="1"/>
</dbReference>
<sequence length="1029" mass="117361">MSDNDELLIFVDDTDSEIPQLTPEKQDFWKVILVDDEESVHQVTKIALSNFEFRGKRLQFFSAYTGIEAKQLIEKHPDTAVILLDVVMEEDNTGLELIKYIRNQLKNSRSRIILRTGQPGQAPEKKIVAEYDIHDYKTKTELTTQKLFTMMVTALRSYQEIMDAIASRQQLEQERNIFVSGPVSVLKWAKDPGLSVVYISPNAKDLLGYSVEELTEGRLTYTDLIHPEDVEQVHSSLMKFAEENRENFEQEYRVVCKDGKILWLHVFISPVRDEWGNVSQFIGYIIDATLQKEQEKLLFEKVIEGIVFTDLNDRVLKLNQTMAEIAGISRPEAEGMDIYNLMVPEHQALYREKSILVMAEGQAQRFELNILKSQREPVPCLVTLTPLKDLSEEVTGFFIFMIDLTERKNIEKELRTSLEAEKRFIASVSHEIRTPLSSIMGYTELLNETDTLSETQKNYCSHISVNSKHLLTLINDILDISKIEADQLELTETKTNLSEVLIESGVMISSRIQKDVKLEVDIDEFNFYFQCDPVRIRQIFINLLGNAAKFTKSGVIKLYLKGFEELEDNRVRLRICVEDTGIGIPEEKQRLLFQAFKQAHMGDYGGTGLGLYLSRSVAQLMEGTIEVESEEGVGSQFTVTLVLKKGDDKDEAHSFSGKKILLLENDPILSRMLQEKLENVGAHLIQLKELENTSQVFRESLRLEALDAVVIDMDILKEKSLYIAGSLKEIFPDIVIIGIKQETNPLQLSELDSLLMKPFSFYQLAKELNKGFGRINKIQSDVSSLKILLVEDIEANRQLFCQMFKKFFNLIPDVATNGREAVEAIRDNTYDGVFMDVQMPVMDGIEAATEIRKFNQEVKIIAMTGNVFVEDIQLTQQAGMDGFLAKPVQREDLQNVLNSLMVGDDSIMQQKKVATDDPLEIGTKHRESIYDFIRKLSDDEATAHELVELTVDEIKALLDRSRDCFKNKDHQALLSTLHALKGVLYNCGLNSLGEIVQEIERSFQHQFTEGIVEKSESLLSQEFGEFIYS</sequence>
<feature type="domain" description="Histidine kinase" evidence="16">
    <location>
        <begin position="427"/>
        <end position="645"/>
    </location>
</feature>
<dbReference type="SUPFAM" id="SSF47384">
    <property type="entry name" value="Homodimeric domain of signal transducing histidine kinase"/>
    <property type="match status" value="1"/>
</dbReference>
<comment type="catalytic activity">
    <reaction evidence="1">
        <text>ATP + protein L-histidine = ADP + protein N-phospho-L-histidine.</text>
        <dbReference type="EC" id="2.7.13.3"/>
    </reaction>
</comment>